<dbReference type="AlphaFoldDB" id="A0A4R1SCT4"/>
<organism evidence="2 3">
    <name type="scientific">Hydrogenispora ethanolica</name>
    <dbReference type="NCBI Taxonomy" id="1082276"/>
    <lineage>
        <taxon>Bacteria</taxon>
        <taxon>Bacillati</taxon>
        <taxon>Bacillota</taxon>
        <taxon>Hydrogenispora</taxon>
    </lineage>
</organism>
<name>A0A4R1SCT4_HYDET</name>
<evidence type="ECO:0000256" key="1">
    <source>
        <dbReference type="SAM" id="Phobius"/>
    </source>
</evidence>
<evidence type="ECO:0000313" key="2">
    <source>
        <dbReference type="EMBL" id="TCL76840.1"/>
    </source>
</evidence>
<dbReference type="Proteomes" id="UP000295008">
    <property type="component" value="Unassembled WGS sequence"/>
</dbReference>
<comment type="caution">
    <text evidence="2">The sequence shown here is derived from an EMBL/GenBank/DDBJ whole genome shotgun (WGS) entry which is preliminary data.</text>
</comment>
<keyword evidence="1" id="KW-0812">Transmembrane</keyword>
<gene>
    <name evidence="2" type="ORF">EDC14_1001123</name>
</gene>
<protein>
    <submittedName>
        <fullName evidence="2">Uncharacterized protein</fullName>
    </submittedName>
</protein>
<keyword evidence="1" id="KW-1133">Transmembrane helix</keyword>
<reference evidence="2 3" key="1">
    <citation type="submission" date="2019-03" db="EMBL/GenBank/DDBJ databases">
        <title>Genomic Encyclopedia of Type Strains, Phase IV (KMG-IV): sequencing the most valuable type-strain genomes for metagenomic binning, comparative biology and taxonomic classification.</title>
        <authorList>
            <person name="Goeker M."/>
        </authorList>
    </citation>
    <scope>NUCLEOTIDE SEQUENCE [LARGE SCALE GENOMIC DNA]</scope>
    <source>
        <strain evidence="2 3">LX-B</strain>
    </source>
</reference>
<evidence type="ECO:0000313" key="3">
    <source>
        <dbReference type="Proteomes" id="UP000295008"/>
    </source>
</evidence>
<feature type="transmembrane region" description="Helical" evidence="1">
    <location>
        <begin position="22"/>
        <end position="47"/>
    </location>
</feature>
<accession>A0A4R1SCT4</accession>
<dbReference type="EMBL" id="SLUN01000001">
    <property type="protein sequence ID" value="TCL76840.1"/>
    <property type="molecule type" value="Genomic_DNA"/>
</dbReference>
<keyword evidence="1" id="KW-0472">Membrane</keyword>
<dbReference type="RefSeq" id="WP_165907684.1">
    <property type="nucleotide sequence ID" value="NZ_SLUN01000001.1"/>
</dbReference>
<sequence>MFSQAIASVQKLLENRGLLPSFLVISGWIWVIILILVLIYHIFWYLLKKLS</sequence>
<proteinExistence type="predicted"/>
<keyword evidence="3" id="KW-1185">Reference proteome</keyword>